<dbReference type="PRINTS" id="PR00038">
    <property type="entry name" value="HTHLUXR"/>
</dbReference>
<dbReference type="InterPro" id="IPR014284">
    <property type="entry name" value="RNA_pol_sigma-70_dom"/>
</dbReference>
<dbReference type="Gene3D" id="1.10.1740.10">
    <property type="match status" value="1"/>
</dbReference>
<evidence type="ECO:0000256" key="3">
    <source>
        <dbReference type="ARBA" id="ARBA00023082"/>
    </source>
</evidence>
<keyword evidence="4" id="KW-0804">Transcription</keyword>
<proteinExistence type="inferred from homology"/>
<dbReference type="GO" id="GO:0016987">
    <property type="term" value="F:sigma factor activity"/>
    <property type="evidence" value="ECO:0007669"/>
    <property type="project" value="UniProtKB-KW"/>
</dbReference>
<dbReference type="InterPro" id="IPR000792">
    <property type="entry name" value="Tscrpt_reg_LuxR_C"/>
</dbReference>
<dbReference type="InterPro" id="IPR039425">
    <property type="entry name" value="RNA_pol_sigma-70-like"/>
</dbReference>
<dbReference type="Pfam" id="PF04542">
    <property type="entry name" value="Sigma70_r2"/>
    <property type="match status" value="1"/>
</dbReference>
<reference evidence="6" key="2">
    <citation type="submission" date="2021-04" db="EMBL/GenBank/DDBJ databases">
        <authorList>
            <person name="Gilroy R."/>
        </authorList>
    </citation>
    <scope>NUCLEOTIDE SEQUENCE</scope>
    <source>
        <strain evidence="6">1719</strain>
    </source>
</reference>
<protein>
    <submittedName>
        <fullName evidence="6">Sigma-70 family RNA polymerase sigma factor</fullName>
    </submittedName>
</protein>
<comment type="caution">
    <text evidence="6">The sequence shown here is derived from an EMBL/GenBank/DDBJ whole genome shotgun (WGS) entry which is preliminary data.</text>
</comment>
<organism evidence="6 7">
    <name type="scientific">Candidatus Sphingobacterium stercoripullorum</name>
    <dbReference type="NCBI Taxonomy" id="2838759"/>
    <lineage>
        <taxon>Bacteria</taxon>
        <taxon>Pseudomonadati</taxon>
        <taxon>Bacteroidota</taxon>
        <taxon>Sphingobacteriia</taxon>
        <taxon>Sphingobacteriales</taxon>
        <taxon>Sphingobacteriaceae</taxon>
        <taxon>Sphingobacterium</taxon>
    </lineage>
</organism>
<accession>A0A9D1W7F4</accession>
<name>A0A9D1W7F4_9SPHI</name>
<evidence type="ECO:0000313" key="7">
    <source>
        <dbReference type="Proteomes" id="UP000824156"/>
    </source>
</evidence>
<dbReference type="InterPro" id="IPR007627">
    <property type="entry name" value="RNA_pol_sigma70_r2"/>
</dbReference>
<dbReference type="GO" id="GO:0006352">
    <property type="term" value="P:DNA-templated transcription initiation"/>
    <property type="evidence" value="ECO:0007669"/>
    <property type="project" value="InterPro"/>
</dbReference>
<keyword evidence="2" id="KW-0805">Transcription regulation</keyword>
<dbReference type="PANTHER" id="PTHR43133">
    <property type="entry name" value="RNA POLYMERASE ECF-TYPE SIGMA FACTO"/>
    <property type="match status" value="1"/>
</dbReference>
<dbReference type="InterPro" id="IPR036388">
    <property type="entry name" value="WH-like_DNA-bd_sf"/>
</dbReference>
<dbReference type="PANTHER" id="PTHR43133:SF46">
    <property type="entry name" value="RNA POLYMERASE SIGMA-70 FACTOR ECF SUBFAMILY"/>
    <property type="match status" value="1"/>
</dbReference>
<dbReference type="GO" id="GO:0003677">
    <property type="term" value="F:DNA binding"/>
    <property type="evidence" value="ECO:0007669"/>
    <property type="project" value="InterPro"/>
</dbReference>
<evidence type="ECO:0000256" key="1">
    <source>
        <dbReference type="ARBA" id="ARBA00010641"/>
    </source>
</evidence>
<evidence type="ECO:0000259" key="5">
    <source>
        <dbReference type="SMART" id="SM00421"/>
    </source>
</evidence>
<feature type="domain" description="HTH luxR-type" evidence="5">
    <location>
        <begin position="130"/>
        <end position="188"/>
    </location>
</feature>
<dbReference type="SMART" id="SM00421">
    <property type="entry name" value="HTH_LUXR"/>
    <property type="match status" value="1"/>
</dbReference>
<dbReference type="EMBL" id="DXEZ01000050">
    <property type="protein sequence ID" value="HIX53734.1"/>
    <property type="molecule type" value="Genomic_DNA"/>
</dbReference>
<sequence>MRHLELIDENILLEKLRAGSQLSFEKIYNLYKNELFLFTYKRLGDYQEAQDIIHDLFLNLWKNKESLFITSNLRAYLYQAARNGLVNRYLKSEKAHAFVKDFTTYLENQEEGADYLVRHNMLQKEIDVEVTHLPKRMQQVFIMSRSDGLSHKEIAKELNISEQSVRSHIKNALRRLRLKFGALLLLMIFIF</sequence>
<dbReference type="InterPro" id="IPR013249">
    <property type="entry name" value="RNA_pol_sigma70_r4_t2"/>
</dbReference>
<dbReference type="Gene3D" id="1.10.10.10">
    <property type="entry name" value="Winged helix-like DNA-binding domain superfamily/Winged helix DNA-binding domain"/>
    <property type="match status" value="1"/>
</dbReference>
<dbReference type="NCBIfam" id="TIGR02937">
    <property type="entry name" value="sigma70-ECF"/>
    <property type="match status" value="1"/>
</dbReference>
<evidence type="ECO:0000256" key="4">
    <source>
        <dbReference type="ARBA" id="ARBA00023163"/>
    </source>
</evidence>
<evidence type="ECO:0000313" key="6">
    <source>
        <dbReference type="EMBL" id="HIX53734.1"/>
    </source>
</evidence>
<keyword evidence="3" id="KW-0731">Sigma factor</keyword>
<dbReference type="InterPro" id="IPR013324">
    <property type="entry name" value="RNA_pol_sigma_r3/r4-like"/>
</dbReference>
<evidence type="ECO:0000256" key="2">
    <source>
        <dbReference type="ARBA" id="ARBA00023015"/>
    </source>
</evidence>
<comment type="similarity">
    <text evidence="1">Belongs to the sigma-70 factor family. ECF subfamily.</text>
</comment>
<dbReference type="SUPFAM" id="SSF88659">
    <property type="entry name" value="Sigma3 and sigma4 domains of RNA polymerase sigma factors"/>
    <property type="match status" value="1"/>
</dbReference>
<reference evidence="6" key="1">
    <citation type="journal article" date="2021" name="PeerJ">
        <title>Extensive microbial diversity within the chicken gut microbiome revealed by metagenomics and culture.</title>
        <authorList>
            <person name="Gilroy R."/>
            <person name="Ravi A."/>
            <person name="Getino M."/>
            <person name="Pursley I."/>
            <person name="Horton D.L."/>
            <person name="Alikhan N.F."/>
            <person name="Baker D."/>
            <person name="Gharbi K."/>
            <person name="Hall N."/>
            <person name="Watson M."/>
            <person name="Adriaenssens E.M."/>
            <person name="Foster-Nyarko E."/>
            <person name="Jarju S."/>
            <person name="Secka A."/>
            <person name="Antonio M."/>
            <person name="Oren A."/>
            <person name="Chaudhuri R.R."/>
            <person name="La Ragione R."/>
            <person name="Hildebrand F."/>
            <person name="Pallen M.J."/>
        </authorList>
    </citation>
    <scope>NUCLEOTIDE SEQUENCE</scope>
    <source>
        <strain evidence="6">1719</strain>
    </source>
</reference>
<dbReference type="CDD" id="cd06171">
    <property type="entry name" value="Sigma70_r4"/>
    <property type="match status" value="1"/>
</dbReference>
<dbReference type="Pfam" id="PF08281">
    <property type="entry name" value="Sigma70_r4_2"/>
    <property type="match status" value="1"/>
</dbReference>
<dbReference type="SUPFAM" id="SSF88946">
    <property type="entry name" value="Sigma2 domain of RNA polymerase sigma factors"/>
    <property type="match status" value="1"/>
</dbReference>
<dbReference type="AlphaFoldDB" id="A0A9D1W7F4"/>
<gene>
    <name evidence="6" type="ORF">H9853_01805</name>
</gene>
<dbReference type="InterPro" id="IPR013325">
    <property type="entry name" value="RNA_pol_sigma_r2"/>
</dbReference>
<dbReference type="Proteomes" id="UP000824156">
    <property type="component" value="Unassembled WGS sequence"/>
</dbReference>